<feature type="domain" description="Transcription regulator AsnC/Lrp ligand binding" evidence="1">
    <location>
        <begin position="8"/>
        <end position="79"/>
    </location>
</feature>
<dbReference type="InterPro" id="IPR011008">
    <property type="entry name" value="Dimeric_a/b-barrel"/>
</dbReference>
<dbReference type="EMBL" id="JASOOY020000032">
    <property type="protein sequence ID" value="MEO3717892.1"/>
    <property type="molecule type" value="Genomic_DNA"/>
</dbReference>
<dbReference type="InterPro" id="IPR019887">
    <property type="entry name" value="Tscrpt_reg_AsnC/Lrp_C"/>
</dbReference>
<dbReference type="SUPFAM" id="SSF54909">
    <property type="entry name" value="Dimeric alpha+beta barrel"/>
    <property type="match status" value="1"/>
</dbReference>
<reference evidence="3" key="1">
    <citation type="submission" date="2023-03" db="EMBL/GenBank/DDBJ databases">
        <title>Corynebacterium amycolatum SB-1.</title>
        <authorList>
            <person name="Jo H."/>
        </authorList>
    </citation>
    <scope>NUCLEOTIDE SEQUENCE</scope>
    <source>
        <strain evidence="3">SB-1</strain>
    </source>
</reference>
<reference evidence="2" key="3">
    <citation type="submission" date="2024-05" db="EMBL/GenBank/DDBJ databases">
        <authorList>
            <person name="Wolfe A."/>
        </authorList>
    </citation>
    <scope>NUCLEOTIDE SEQUENCE</scope>
    <source>
        <strain evidence="2">UMB1064</strain>
    </source>
</reference>
<reference evidence="2" key="2">
    <citation type="submission" date="2023-05" db="EMBL/GenBank/DDBJ databases">
        <authorList>
            <person name="Du J."/>
        </authorList>
    </citation>
    <scope>NUCLEOTIDE SEQUENCE</scope>
    <source>
        <strain evidence="2">UMB1064</strain>
    </source>
</reference>
<organism evidence="2 4">
    <name type="scientific">Corynebacterium amycolatum</name>
    <dbReference type="NCBI Taxonomy" id="43765"/>
    <lineage>
        <taxon>Bacteria</taxon>
        <taxon>Bacillati</taxon>
        <taxon>Actinomycetota</taxon>
        <taxon>Actinomycetes</taxon>
        <taxon>Mycobacteriales</taxon>
        <taxon>Corynebacteriaceae</taxon>
        <taxon>Corynebacterium</taxon>
    </lineage>
</organism>
<proteinExistence type="predicted"/>
<accession>A0AAJ6C7G6</accession>
<evidence type="ECO:0000259" key="1">
    <source>
        <dbReference type="Pfam" id="PF01037"/>
    </source>
</evidence>
<dbReference type="AlphaFoldDB" id="A0AAJ6C7G6"/>
<protein>
    <submittedName>
        <fullName evidence="2">Lrp/AsnC ligand binding domain-containing protein</fullName>
    </submittedName>
</protein>
<evidence type="ECO:0000313" key="3">
    <source>
        <dbReference type="EMBL" id="WET43379.1"/>
    </source>
</evidence>
<dbReference type="Proteomes" id="UP001220238">
    <property type="component" value="Chromosome"/>
</dbReference>
<sequence>MSLITAIVSIDVEADKIPEAAETIVEIDGVTEVYSVTGDWDLVVVVRATNHDDLAEIIPNLISKVDGVIRTQTQLAFRTYSQHDLESAFSIGLE</sequence>
<dbReference type="EMBL" id="CP120206">
    <property type="protein sequence ID" value="WET43379.1"/>
    <property type="molecule type" value="Genomic_DNA"/>
</dbReference>
<name>A0AAJ6C7G6_CORAY</name>
<dbReference type="GeneID" id="92768877"/>
<dbReference type="RefSeq" id="WP_005511316.1">
    <property type="nucleotide sequence ID" value="NZ_CP046975.1"/>
</dbReference>
<dbReference type="Pfam" id="PF01037">
    <property type="entry name" value="AsnC_trans_reg"/>
    <property type="match status" value="1"/>
</dbReference>
<dbReference type="Gene3D" id="3.30.70.920">
    <property type="match status" value="1"/>
</dbReference>
<dbReference type="Proteomes" id="UP001223646">
    <property type="component" value="Unassembled WGS sequence"/>
</dbReference>
<evidence type="ECO:0000313" key="4">
    <source>
        <dbReference type="Proteomes" id="UP001223646"/>
    </source>
</evidence>
<evidence type="ECO:0000313" key="2">
    <source>
        <dbReference type="EMBL" id="MEO3717892.1"/>
    </source>
</evidence>
<gene>
    <name evidence="3" type="ORF">P2W56_08030</name>
    <name evidence="2" type="ORF">QP460_009880</name>
</gene>